<dbReference type="PANTHER" id="PTHR33055">
    <property type="entry name" value="TRANSPOSASE FOR INSERTION SEQUENCE ELEMENT IS1111A"/>
    <property type="match status" value="1"/>
</dbReference>
<reference evidence="2" key="1">
    <citation type="submission" date="2018-06" db="EMBL/GenBank/DDBJ databases">
        <authorList>
            <person name="Zhirakovskaya E."/>
        </authorList>
    </citation>
    <scope>NUCLEOTIDE SEQUENCE</scope>
</reference>
<dbReference type="GO" id="GO:0003677">
    <property type="term" value="F:DNA binding"/>
    <property type="evidence" value="ECO:0007669"/>
    <property type="project" value="InterPro"/>
</dbReference>
<dbReference type="EMBL" id="UOGD01000311">
    <property type="protein sequence ID" value="VAX25831.1"/>
    <property type="molecule type" value="Genomic_DNA"/>
</dbReference>
<evidence type="ECO:0000313" key="2">
    <source>
        <dbReference type="EMBL" id="VAX25831.1"/>
    </source>
</evidence>
<gene>
    <name evidence="2" type="ORF">MNBD_IGNAVI01-1569</name>
</gene>
<evidence type="ECO:0000259" key="1">
    <source>
        <dbReference type="Pfam" id="PF02371"/>
    </source>
</evidence>
<feature type="non-terminal residue" evidence="2">
    <location>
        <position position="270"/>
    </location>
</feature>
<dbReference type="InterPro" id="IPR003346">
    <property type="entry name" value="Transposase_20"/>
</dbReference>
<accession>A0A3B1CGX5</accession>
<proteinExistence type="predicted"/>
<feature type="domain" description="Transposase IS116/IS110/IS902 C-terminal" evidence="1">
    <location>
        <begin position="187"/>
        <end position="265"/>
    </location>
</feature>
<dbReference type="InterPro" id="IPR047650">
    <property type="entry name" value="Transpos_IS110"/>
</dbReference>
<dbReference type="AlphaFoldDB" id="A0A3B1CGX5"/>
<dbReference type="PANTHER" id="PTHR33055:SF15">
    <property type="entry name" value="TRANSPOSASE-RELATED"/>
    <property type="match status" value="1"/>
</dbReference>
<dbReference type="Pfam" id="PF02371">
    <property type="entry name" value="Transposase_20"/>
    <property type="match status" value="1"/>
</dbReference>
<sequence length="270" mass="30485">MELSVARLNPFGVSHSSKASMNRIITDKQSAKYIAEYLISYPEVVYYEVEDYFASARRQWSSIKMFTKQKTQLLNQLNSLLYIANPEILTYCRDGIRLWTLLLLKKYPTALKLSRAGVNSLSKIPYLSKARAEEIIGNAKESVASAGDEIIEETITTLVGQIISLRKITSRQIKLLETNVNLPEEVKLLKSFNGIGTYSAVGLMIEIISVERFASSKKLASFFGLHPVFKVSGDGKSGFRMSKKGRKEPRNILFNVTRYSIAHNQFIKDI</sequence>
<name>A0A3B1CGX5_9ZZZZ</name>
<organism evidence="2">
    <name type="scientific">hydrothermal vent metagenome</name>
    <dbReference type="NCBI Taxonomy" id="652676"/>
    <lineage>
        <taxon>unclassified sequences</taxon>
        <taxon>metagenomes</taxon>
        <taxon>ecological metagenomes</taxon>
    </lineage>
</organism>
<protein>
    <recommendedName>
        <fullName evidence="1">Transposase IS116/IS110/IS902 C-terminal domain-containing protein</fullName>
    </recommendedName>
</protein>
<dbReference type="GO" id="GO:0004803">
    <property type="term" value="F:transposase activity"/>
    <property type="evidence" value="ECO:0007669"/>
    <property type="project" value="InterPro"/>
</dbReference>
<dbReference type="GO" id="GO:0006313">
    <property type="term" value="P:DNA transposition"/>
    <property type="evidence" value="ECO:0007669"/>
    <property type="project" value="InterPro"/>
</dbReference>